<name>A0A0P0RF14_9BURK</name>
<accession>A0A0P0RF14</accession>
<proteinExistence type="predicted"/>
<gene>
    <name evidence="1" type="ORF">K788_0005240</name>
</gene>
<reference evidence="1 2" key="1">
    <citation type="journal article" date="2014" name="Genome Announc.">
        <title>Draft Genome Sequence of the Haloacid-Degrading Burkholderia caribensis Strain MBA4.</title>
        <authorList>
            <person name="Pan Y."/>
            <person name="Kong K.F."/>
            <person name="Tsang J.S."/>
        </authorList>
    </citation>
    <scope>NUCLEOTIDE SEQUENCE [LARGE SCALE GENOMIC DNA]</scope>
    <source>
        <strain evidence="1 2">MBA4</strain>
    </source>
</reference>
<protein>
    <submittedName>
        <fullName evidence="1">Uncharacterized protein</fullName>
    </submittedName>
</protein>
<dbReference type="AlphaFoldDB" id="A0A0P0RF14"/>
<dbReference type="EMBL" id="CP012747">
    <property type="protein sequence ID" value="ALL67218.1"/>
    <property type="molecule type" value="Genomic_DNA"/>
</dbReference>
<sequence length="40" mass="4390">MWDAAGIMTLARNAVHARRAAGHENLREAVDLLSRRSSSV</sequence>
<dbReference type="Proteomes" id="UP000019146">
    <property type="component" value="Chromosome 2"/>
</dbReference>
<evidence type="ECO:0000313" key="2">
    <source>
        <dbReference type="Proteomes" id="UP000019146"/>
    </source>
</evidence>
<dbReference type="KEGG" id="bcai:K788_0005240"/>
<organism evidence="1 2">
    <name type="scientific">Paraburkholderia caribensis MBA4</name>
    <dbReference type="NCBI Taxonomy" id="1323664"/>
    <lineage>
        <taxon>Bacteria</taxon>
        <taxon>Pseudomonadati</taxon>
        <taxon>Pseudomonadota</taxon>
        <taxon>Betaproteobacteria</taxon>
        <taxon>Burkholderiales</taxon>
        <taxon>Burkholderiaceae</taxon>
        <taxon>Paraburkholderia</taxon>
    </lineage>
</organism>
<evidence type="ECO:0000313" key="1">
    <source>
        <dbReference type="EMBL" id="ALL67218.1"/>
    </source>
</evidence>